<sequence length="160" mass="17614">MSMVYNRFSLIAIIIGAFSILVILVNQSLEREYVQSKPKLEQIVHEKVSSIKKATIDAIKGKAYQAPTVDPANEQRQLLLDKIELSKQISITLSVFGIILTAISFIRHENKKSGRIALALNGSVLAISLLLYAAAGVASIVAVLLVIWFIGHFFDIFSIC</sequence>
<dbReference type="AlphaFoldDB" id="A0A264VNF7"/>
<evidence type="ECO:0000313" key="4">
    <source>
        <dbReference type="EMBL" id="QWQ22211.1"/>
    </source>
</evidence>
<protein>
    <submittedName>
        <fullName evidence="2">Inner membrane protein yidI</fullName>
    </submittedName>
</protein>
<reference evidence="3 5" key="1">
    <citation type="submission" date="2017-07" db="EMBL/GenBank/DDBJ databases">
        <title>blaIMP-27 on transferable plasmids in Proteus mirabilis and Providencia rettgeri.</title>
        <authorList>
            <person name="Potter R."/>
        </authorList>
    </citation>
    <scope>NUCLEOTIDE SEQUENCE [LARGE SCALE GENOMIC DNA]</scope>
    <source>
        <strain evidence="3 5">PR1</strain>
    </source>
</reference>
<dbReference type="EMBL" id="CAHPSF010000014">
    <property type="protein sequence ID" value="CAB5714354.1"/>
    <property type="molecule type" value="Genomic_DNA"/>
</dbReference>
<keyword evidence="1" id="KW-0472">Membrane</keyword>
<reference evidence="2" key="2">
    <citation type="submission" date="2020-05" db="EMBL/GenBank/DDBJ databases">
        <authorList>
            <person name="Delgado-Blas J."/>
        </authorList>
    </citation>
    <scope>NUCLEOTIDE SEQUENCE</scope>
    <source>
        <strain evidence="2">BB1453</strain>
    </source>
</reference>
<evidence type="ECO:0000313" key="3">
    <source>
        <dbReference type="EMBL" id="OZS72785.1"/>
    </source>
</evidence>
<keyword evidence="1" id="KW-0812">Transmembrane</keyword>
<name>A0A264VNF7_PRORE</name>
<gene>
    <name evidence="2" type="primary">yidI</name>
    <name evidence="3" type="ORF">CHI95_19870</name>
    <name evidence="2" type="ORF">GHA_03954</name>
    <name evidence="4" type="ORF">KOF27_07815</name>
</gene>
<dbReference type="GeneID" id="92274418"/>
<dbReference type="Proteomes" id="UP000682358">
    <property type="component" value="Chromosome"/>
</dbReference>
<keyword evidence="1" id="KW-1133">Transmembrane helix</keyword>
<dbReference type="Proteomes" id="UP000834611">
    <property type="component" value="Unassembled WGS sequence"/>
</dbReference>
<accession>A0A264VNF7</accession>
<dbReference type="Proteomes" id="UP000216001">
    <property type="component" value="Unassembled WGS sequence"/>
</dbReference>
<evidence type="ECO:0000256" key="1">
    <source>
        <dbReference type="SAM" id="Phobius"/>
    </source>
</evidence>
<evidence type="ECO:0000313" key="2">
    <source>
        <dbReference type="EMBL" id="CAB5714354.1"/>
    </source>
</evidence>
<proteinExistence type="predicted"/>
<feature type="transmembrane region" description="Helical" evidence="1">
    <location>
        <begin position="118"/>
        <end position="151"/>
    </location>
</feature>
<dbReference type="RefSeq" id="WP_036957978.1">
    <property type="nucleotide sequence ID" value="NZ_ABDWLN020000019.1"/>
</dbReference>
<dbReference type="EMBL" id="NOWC01000030">
    <property type="protein sequence ID" value="OZS72785.1"/>
    <property type="molecule type" value="Genomic_DNA"/>
</dbReference>
<reference evidence="4" key="3">
    <citation type="submission" date="2021-06" db="EMBL/GenBank/DDBJ databases">
        <title>Emergence of genetically related NDM-1-producing Providencia rettgeri strains in Argentina.</title>
        <authorList>
            <person name="Pasteran F."/>
            <person name="Meo A."/>
            <person name="Gomez S."/>
            <person name="Derdoy L."/>
            <person name="Albronoz E."/>
            <person name="Faccone D."/>
            <person name="Guerriero L."/>
            <person name="Archuby D."/>
            <person name="Tarzia A."/>
            <person name="Lopez M."/>
            <person name="Corso A."/>
        </authorList>
    </citation>
    <scope>NUCLEOTIDE SEQUENCE</scope>
    <source>
        <strain evidence="4">PreM15628</strain>
    </source>
</reference>
<organism evidence="3 5">
    <name type="scientific">Providencia rettgeri</name>
    <dbReference type="NCBI Taxonomy" id="587"/>
    <lineage>
        <taxon>Bacteria</taxon>
        <taxon>Pseudomonadati</taxon>
        <taxon>Pseudomonadota</taxon>
        <taxon>Gammaproteobacteria</taxon>
        <taxon>Enterobacterales</taxon>
        <taxon>Morganellaceae</taxon>
        <taxon>Providencia</taxon>
    </lineage>
</organism>
<dbReference type="EMBL" id="CP076405">
    <property type="protein sequence ID" value="QWQ22211.1"/>
    <property type="molecule type" value="Genomic_DNA"/>
</dbReference>
<feature type="transmembrane region" description="Helical" evidence="1">
    <location>
        <begin position="7"/>
        <end position="25"/>
    </location>
</feature>
<evidence type="ECO:0000313" key="5">
    <source>
        <dbReference type="Proteomes" id="UP000216001"/>
    </source>
</evidence>
<feature type="transmembrane region" description="Helical" evidence="1">
    <location>
        <begin position="88"/>
        <end position="106"/>
    </location>
</feature>